<dbReference type="InParanoid" id="A0A401G8H7"/>
<dbReference type="GeneID" id="38775379"/>
<dbReference type="EMBL" id="BFAD01000001">
    <property type="protein sequence ID" value="GBE78462.1"/>
    <property type="molecule type" value="Genomic_DNA"/>
</dbReference>
<sequence length="257" mass="27825">MQVPRSPVLITRSRKQRENQKPQGILPRARAAQTAPANIPGSSEAPLGSRKKAVVAPQERSRRGRPVLEEKTGSQTSLPRTRQTSRAADSSSGGGNGGQVRQEASLLDSEAKRESHPQAKSKPRKNLCYVNVPPLPKRALRRRPVGEAITQAVVPVATESPPDMLPLPNRSPSPYAASAESPSDCDVYLSQRERPSDDAGIITPLDSSQPPDSSYSGGLVTLFIILFIGTTWGLLYYHIDPDTGYGRLLAFPLQLGY</sequence>
<gene>
    <name evidence="3" type="ORF">SCP_0113510</name>
</gene>
<keyword evidence="4" id="KW-1185">Reference proteome</keyword>
<evidence type="ECO:0000256" key="1">
    <source>
        <dbReference type="SAM" id="MobiDB-lite"/>
    </source>
</evidence>
<proteinExistence type="predicted"/>
<feature type="compositionally biased region" description="Polar residues" evidence="1">
    <location>
        <begin position="73"/>
        <end position="89"/>
    </location>
</feature>
<name>A0A401G8H7_9APHY</name>
<evidence type="ECO:0000313" key="3">
    <source>
        <dbReference type="EMBL" id="GBE78462.1"/>
    </source>
</evidence>
<feature type="region of interest" description="Disordered" evidence="1">
    <location>
        <begin position="159"/>
        <end position="185"/>
    </location>
</feature>
<feature type="region of interest" description="Disordered" evidence="1">
    <location>
        <begin position="1"/>
        <end position="130"/>
    </location>
</feature>
<accession>A0A401G8H7</accession>
<organism evidence="3 4">
    <name type="scientific">Sparassis crispa</name>
    <dbReference type="NCBI Taxonomy" id="139825"/>
    <lineage>
        <taxon>Eukaryota</taxon>
        <taxon>Fungi</taxon>
        <taxon>Dikarya</taxon>
        <taxon>Basidiomycota</taxon>
        <taxon>Agaricomycotina</taxon>
        <taxon>Agaricomycetes</taxon>
        <taxon>Polyporales</taxon>
        <taxon>Sparassidaceae</taxon>
        <taxon>Sparassis</taxon>
    </lineage>
</organism>
<feature type="transmembrane region" description="Helical" evidence="2">
    <location>
        <begin position="215"/>
        <end position="237"/>
    </location>
</feature>
<dbReference type="AlphaFoldDB" id="A0A401G8H7"/>
<comment type="caution">
    <text evidence="3">The sequence shown here is derived from an EMBL/GenBank/DDBJ whole genome shotgun (WGS) entry which is preliminary data.</text>
</comment>
<dbReference type="RefSeq" id="XP_027609375.1">
    <property type="nucleotide sequence ID" value="XM_027753574.1"/>
</dbReference>
<keyword evidence="2" id="KW-0472">Membrane</keyword>
<reference evidence="3 4" key="1">
    <citation type="journal article" date="2018" name="Sci. Rep.">
        <title>Genome sequence of the cauliflower mushroom Sparassis crispa (Hanabiratake) and its association with beneficial usage.</title>
        <authorList>
            <person name="Kiyama R."/>
            <person name="Furutani Y."/>
            <person name="Kawaguchi K."/>
            <person name="Nakanishi T."/>
        </authorList>
    </citation>
    <scope>NUCLEOTIDE SEQUENCE [LARGE SCALE GENOMIC DNA]</scope>
</reference>
<keyword evidence="2" id="KW-1133">Transmembrane helix</keyword>
<evidence type="ECO:0000313" key="4">
    <source>
        <dbReference type="Proteomes" id="UP000287166"/>
    </source>
</evidence>
<keyword evidence="2" id="KW-0812">Transmembrane</keyword>
<feature type="compositionally biased region" description="Low complexity" evidence="1">
    <location>
        <begin position="172"/>
        <end position="182"/>
    </location>
</feature>
<protein>
    <submittedName>
        <fullName evidence="3">Uncharacterized protein</fullName>
    </submittedName>
</protein>
<evidence type="ECO:0000256" key="2">
    <source>
        <dbReference type="SAM" id="Phobius"/>
    </source>
</evidence>
<dbReference type="Proteomes" id="UP000287166">
    <property type="component" value="Unassembled WGS sequence"/>
</dbReference>